<dbReference type="eggNOG" id="COG4520">
    <property type="taxonomic scope" value="Bacteria"/>
</dbReference>
<evidence type="ECO:0000313" key="4">
    <source>
        <dbReference type="Proteomes" id="UP000184192"/>
    </source>
</evidence>
<reference evidence="4" key="1">
    <citation type="submission" date="2016-11" db="EMBL/GenBank/DDBJ databases">
        <authorList>
            <person name="Varghese N."/>
            <person name="Submissions S."/>
        </authorList>
    </citation>
    <scope>NUCLEOTIDE SEQUENCE [LARGE SCALE GENOMIC DNA]</scope>
    <source>
        <strain evidence="4">DSM 26884</strain>
    </source>
</reference>
<feature type="transmembrane region" description="Helical" evidence="1">
    <location>
        <begin position="66"/>
        <end position="85"/>
    </location>
</feature>
<accession>A0A1M6JYG4</accession>
<evidence type="ECO:0000313" key="3">
    <source>
        <dbReference type="EMBL" id="SHJ51708.1"/>
    </source>
</evidence>
<organism evidence="3 4">
    <name type="scientific">Bacteroides stercorirosoris</name>
    <dbReference type="NCBI Taxonomy" id="871324"/>
    <lineage>
        <taxon>Bacteria</taxon>
        <taxon>Pseudomonadati</taxon>
        <taxon>Bacteroidota</taxon>
        <taxon>Bacteroidia</taxon>
        <taxon>Bacteroidales</taxon>
        <taxon>Bacteroidaceae</taxon>
        <taxon>Bacteroides</taxon>
    </lineage>
</organism>
<evidence type="ECO:0008006" key="5">
    <source>
        <dbReference type="Google" id="ProtNLM"/>
    </source>
</evidence>
<keyword evidence="2" id="KW-0732">Signal</keyword>
<feature type="signal peptide" evidence="2">
    <location>
        <begin position="1"/>
        <end position="28"/>
    </location>
</feature>
<name>A0A1M6JYG4_9BACE</name>
<feature type="transmembrane region" description="Helical" evidence="1">
    <location>
        <begin position="34"/>
        <end position="54"/>
    </location>
</feature>
<evidence type="ECO:0000256" key="2">
    <source>
        <dbReference type="SAM" id="SignalP"/>
    </source>
</evidence>
<protein>
    <recommendedName>
        <fullName evidence="5">Glycine zipper family protein</fullName>
    </recommendedName>
</protein>
<dbReference type="RefSeq" id="WP_025832849.1">
    <property type="nucleotide sequence ID" value="NZ_FQZN01000033.1"/>
</dbReference>
<keyword evidence="1" id="KW-0812">Transmembrane</keyword>
<feature type="chain" id="PRO_5009918848" description="Glycine zipper family protein" evidence="2">
    <location>
        <begin position="29"/>
        <end position="230"/>
    </location>
</feature>
<keyword evidence="4" id="KW-1185">Reference proteome</keyword>
<dbReference type="EMBL" id="FQZN01000033">
    <property type="protein sequence ID" value="SHJ51708.1"/>
    <property type="molecule type" value="Genomic_DNA"/>
</dbReference>
<dbReference type="Proteomes" id="UP000184192">
    <property type="component" value="Unassembled WGS sequence"/>
</dbReference>
<dbReference type="AlphaFoldDB" id="A0A1M6JYG4"/>
<evidence type="ECO:0000256" key="1">
    <source>
        <dbReference type="SAM" id="Phobius"/>
    </source>
</evidence>
<proteinExistence type="predicted"/>
<keyword evidence="1" id="KW-1133">Transmembrane helix</keyword>
<keyword evidence="1" id="KW-0472">Membrane</keyword>
<sequence>MKKLISMHFIGILALAILCSGCSTNRMAAGDPGAVLAGAAIGGNVGGAIGGLIGENNRGWRGGYRGSAIGTIVGTIAGAAIANAATAPKQTEEYSYRVERTQPTYNSRPEARPSAINNLKIRNIRFIDDSRDHVINAGENCKVIFEIMNEGNRTAFNVVPVVAEVTGMKHVYISPSVMIEQIAPREGVKYTASISAGERIKTGEVIFRIAVADENGEEYDWQEFSLPTQR</sequence>
<gene>
    <name evidence="3" type="ORF">SAMN05444350_1338</name>
</gene>
<dbReference type="GeneID" id="92714088"/>